<keyword evidence="9" id="KW-0539">Nucleus</keyword>
<feature type="region of interest" description="Disordered" evidence="11">
    <location>
        <begin position="1"/>
        <end position="52"/>
    </location>
</feature>
<comment type="subcellular location">
    <subcellularLocation>
        <location evidence="1">Nucleus</location>
    </subcellularLocation>
</comment>
<evidence type="ECO:0000256" key="2">
    <source>
        <dbReference type="ARBA" id="ARBA00007095"/>
    </source>
</evidence>
<evidence type="ECO:0000256" key="11">
    <source>
        <dbReference type="SAM" id="MobiDB-lite"/>
    </source>
</evidence>
<sequence>MLTRFRVEGEGERSSMAENDDLGIERTASIQNPTKPSSSIGARVRATHDDDEDEVRVSLRPVLPHSSSDLIHQEAARALSVMDSFHQPWLTGVELLDDANRNKHVLPTGLEGIDVLLGGGLREGQLIEIAGPSSSGKTQPLQMQVCLHSASCIADKGSVMFLDTCNSFSPNRIACMVNQFSGPLFKEAKERRLERIMSSILCQPIYDIFELLDTLHQLESTLKHTVKTGGYKICLLIIDSISSLIAPILGGKSPQGRLLMVSAGIVLKKLAHEFNLAVLVTNHMVGGEGGIIKPALGESWKNIPHVRLVVSRDQQSNVFTATVLKHTMRVAYYIHVSEFTCNTDINYSQMKNQSKNHRILNMLILHLYNVPIAACF</sequence>
<protein>
    <submittedName>
        <fullName evidence="14">DNA repair protein RAD51 homolog 4 isoform X1</fullName>
    </submittedName>
</protein>
<evidence type="ECO:0000256" key="8">
    <source>
        <dbReference type="ARBA" id="ARBA00023204"/>
    </source>
</evidence>
<dbReference type="GO" id="GO:0000400">
    <property type="term" value="F:four-way junction DNA binding"/>
    <property type="evidence" value="ECO:0007669"/>
    <property type="project" value="TreeGrafter"/>
</dbReference>
<dbReference type="GO" id="GO:0005524">
    <property type="term" value="F:ATP binding"/>
    <property type="evidence" value="ECO:0007669"/>
    <property type="project" value="UniProtKB-KW"/>
</dbReference>
<evidence type="ECO:0000256" key="4">
    <source>
        <dbReference type="ARBA" id="ARBA00022763"/>
    </source>
</evidence>
<keyword evidence="6" id="KW-0238">DNA-binding</keyword>
<dbReference type="OrthoDB" id="336321at2759"/>
<dbReference type="PANTHER" id="PTHR46457">
    <property type="entry name" value="DNA REPAIR PROTEIN RAD51 HOMOLOG 4"/>
    <property type="match status" value="1"/>
</dbReference>
<keyword evidence="5" id="KW-0067">ATP-binding</keyword>
<keyword evidence="13" id="KW-1185">Reference proteome</keyword>
<dbReference type="GO" id="GO:0033063">
    <property type="term" value="C:Rad51B-Rad51C-Rad51D-XRCC2 complex"/>
    <property type="evidence" value="ECO:0007669"/>
    <property type="project" value="TreeGrafter"/>
</dbReference>
<keyword evidence="4" id="KW-0227">DNA damage</keyword>
<dbReference type="Pfam" id="PF08423">
    <property type="entry name" value="Rad51"/>
    <property type="match status" value="1"/>
</dbReference>
<dbReference type="InterPro" id="IPR051988">
    <property type="entry name" value="HRR_RAD51_Paralog"/>
</dbReference>
<comment type="similarity">
    <text evidence="2">Belongs to the RecA family. RAD51 subfamily.</text>
</comment>
<dbReference type="GO" id="GO:0140664">
    <property type="term" value="F:ATP-dependent DNA damage sensor activity"/>
    <property type="evidence" value="ECO:0007669"/>
    <property type="project" value="InterPro"/>
</dbReference>
<dbReference type="InterPro" id="IPR047323">
    <property type="entry name" value="Rad51D_C"/>
</dbReference>
<keyword evidence="3" id="KW-0547">Nucleotide-binding</keyword>
<evidence type="ECO:0000256" key="7">
    <source>
        <dbReference type="ARBA" id="ARBA00023172"/>
    </source>
</evidence>
<proteinExistence type="inferred from homology"/>
<dbReference type="GO" id="GO:0000723">
    <property type="term" value="P:telomere maintenance"/>
    <property type="evidence" value="ECO:0007669"/>
    <property type="project" value="TreeGrafter"/>
</dbReference>
<dbReference type="GO" id="GO:0005815">
    <property type="term" value="C:microtubule organizing center"/>
    <property type="evidence" value="ECO:0007669"/>
    <property type="project" value="TreeGrafter"/>
</dbReference>
<reference evidence="14" key="2">
    <citation type="submission" date="2025-08" db="UniProtKB">
        <authorList>
            <consortium name="RefSeq"/>
        </authorList>
    </citation>
    <scope>IDENTIFICATION</scope>
    <source>
        <tissue evidence="14">Leaf</tissue>
    </source>
</reference>
<dbReference type="PANTHER" id="PTHR46457:SF1">
    <property type="entry name" value="DNA REPAIR PROTEIN RAD51 HOMOLOG 4"/>
    <property type="match status" value="1"/>
</dbReference>
<dbReference type="SUPFAM" id="SSF52540">
    <property type="entry name" value="P-loop containing nucleoside triphosphate hydrolases"/>
    <property type="match status" value="1"/>
</dbReference>
<keyword evidence="7" id="KW-0233">DNA recombination</keyword>
<comment type="function">
    <text evidence="10">Involved in the homologous recombination repair (HRR) pathway of double-stranded DNA breaks arising during DNA replication or induced by DNA-damaging agents.</text>
</comment>
<evidence type="ECO:0000256" key="3">
    <source>
        <dbReference type="ARBA" id="ARBA00022741"/>
    </source>
</evidence>
<keyword evidence="8" id="KW-0234">DNA repair</keyword>
<dbReference type="GO" id="GO:0007131">
    <property type="term" value="P:reciprocal meiotic recombination"/>
    <property type="evidence" value="ECO:0007669"/>
    <property type="project" value="TreeGrafter"/>
</dbReference>
<dbReference type="GO" id="GO:0003697">
    <property type="term" value="F:single-stranded DNA binding"/>
    <property type="evidence" value="ECO:0007669"/>
    <property type="project" value="TreeGrafter"/>
</dbReference>
<dbReference type="GO" id="GO:0005657">
    <property type="term" value="C:replication fork"/>
    <property type="evidence" value="ECO:0007669"/>
    <property type="project" value="TreeGrafter"/>
</dbReference>
<evidence type="ECO:0000256" key="9">
    <source>
        <dbReference type="ARBA" id="ARBA00023242"/>
    </source>
</evidence>
<organism evidence="13 14">
    <name type="scientific">Ananas comosus</name>
    <name type="common">Pineapple</name>
    <name type="synonym">Ananas ananas</name>
    <dbReference type="NCBI Taxonomy" id="4615"/>
    <lineage>
        <taxon>Eukaryota</taxon>
        <taxon>Viridiplantae</taxon>
        <taxon>Streptophyta</taxon>
        <taxon>Embryophyta</taxon>
        <taxon>Tracheophyta</taxon>
        <taxon>Spermatophyta</taxon>
        <taxon>Magnoliopsida</taxon>
        <taxon>Liliopsida</taxon>
        <taxon>Poales</taxon>
        <taxon>Bromeliaceae</taxon>
        <taxon>Bromelioideae</taxon>
        <taxon>Ananas</taxon>
    </lineage>
</organism>
<dbReference type="GeneID" id="109719494"/>
<evidence type="ECO:0000259" key="12">
    <source>
        <dbReference type="PROSITE" id="PS50162"/>
    </source>
</evidence>
<accession>A0A6P5G970</accession>
<dbReference type="GO" id="GO:0000724">
    <property type="term" value="P:double-strand break repair via homologous recombination"/>
    <property type="evidence" value="ECO:0007669"/>
    <property type="project" value="TreeGrafter"/>
</dbReference>
<dbReference type="CDD" id="cd19489">
    <property type="entry name" value="Rad51D"/>
    <property type="match status" value="1"/>
</dbReference>
<evidence type="ECO:0000313" key="13">
    <source>
        <dbReference type="Proteomes" id="UP000515123"/>
    </source>
</evidence>
<reference evidence="13" key="1">
    <citation type="journal article" date="2015" name="Nat. Genet.">
        <title>The pineapple genome and the evolution of CAM photosynthesis.</title>
        <authorList>
            <person name="Ming R."/>
            <person name="VanBuren R."/>
            <person name="Wai C.M."/>
            <person name="Tang H."/>
            <person name="Schatz M.C."/>
            <person name="Bowers J.E."/>
            <person name="Lyons E."/>
            <person name="Wang M.L."/>
            <person name="Chen J."/>
            <person name="Biggers E."/>
            <person name="Zhang J."/>
            <person name="Huang L."/>
            <person name="Zhang L."/>
            <person name="Miao W."/>
            <person name="Zhang J."/>
            <person name="Ye Z."/>
            <person name="Miao C."/>
            <person name="Lin Z."/>
            <person name="Wang H."/>
            <person name="Zhou H."/>
            <person name="Yim W.C."/>
            <person name="Priest H.D."/>
            <person name="Zheng C."/>
            <person name="Woodhouse M."/>
            <person name="Edger P.P."/>
            <person name="Guyot R."/>
            <person name="Guo H.B."/>
            <person name="Guo H."/>
            <person name="Zheng G."/>
            <person name="Singh R."/>
            <person name="Sharma A."/>
            <person name="Min X."/>
            <person name="Zheng Y."/>
            <person name="Lee H."/>
            <person name="Gurtowski J."/>
            <person name="Sedlazeck F.J."/>
            <person name="Harkess A."/>
            <person name="McKain M.R."/>
            <person name="Liao Z."/>
            <person name="Fang J."/>
            <person name="Liu J."/>
            <person name="Zhang X."/>
            <person name="Zhang Q."/>
            <person name="Hu W."/>
            <person name="Qin Y."/>
            <person name="Wang K."/>
            <person name="Chen L.Y."/>
            <person name="Shirley N."/>
            <person name="Lin Y.R."/>
            <person name="Liu L.Y."/>
            <person name="Hernandez A.G."/>
            <person name="Wright C.L."/>
            <person name="Bulone V."/>
            <person name="Tuskan G.A."/>
            <person name="Heath K."/>
            <person name="Zee F."/>
            <person name="Moore P.H."/>
            <person name="Sunkar R."/>
            <person name="Leebens-Mack J.H."/>
            <person name="Mockler T."/>
            <person name="Bennetzen J.L."/>
            <person name="Freeling M."/>
            <person name="Sankoff D."/>
            <person name="Paterson A.H."/>
            <person name="Zhu X."/>
            <person name="Yang X."/>
            <person name="Smith J.A."/>
            <person name="Cushman J.C."/>
            <person name="Paull R.E."/>
            <person name="Yu Q."/>
        </authorList>
    </citation>
    <scope>NUCLEOTIDE SEQUENCE [LARGE SCALE GENOMIC DNA]</scope>
    <source>
        <strain evidence="13">cv. F153</strain>
    </source>
</reference>
<dbReference type="Gene3D" id="3.40.50.300">
    <property type="entry name" value="P-loop containing nucleotide triphosphate hydrolases"/>
    <property type="match status" value="1"/>
</dbReference>
<evidence type="ECO:0000256" key="10">
    <source>
        <dbReference type="ARBA" id="ARBA00056000"/>
    </source>
</evidence>
<evidence type="ECO:0000256" key="5">
    <source>
        <dbReference type="ARBA" id="ARBA00022840"/>
    </source>
</evidence>
<evidence type="ECO:0000256" key="6">
    <source>
        <dbReference type="ARBA" id="ARBA00023125"/>
    </source>
</evidence>
<feature type="compositionally biased region" description="Basic and acidic residues" evidence="11">
    <location>
        <begin position="1"/>
        <end position="15"/>
    </location>
</feature>
<dbReference type="Proteomes" id="UP000515123">
    <property type="component" value="Linkage group 13"/>
</dbReference>
<dbReference type="AlphaFoldDB" id="A0A6P5G970"/>
<evidence type="ECO:0000256" key="1">
    <source>
        <dbReference type="ARBA" id="ARBA00004123"/>
    </source>
</evidence>
<dbReference type="GO" id="GO:0042148">
    <property type="term" value="P:DNA strand invasion"/>
    <property type="evidence" value="ECO:0007669"/>
    <property type="project" value="TreeGrafter"/>
</dbReference>
<feature type="domain" description="RecA family profile 1" evidence="12">
    <location>
        <begin position="102"/>
        <end position="284"/>
    </location>
</feature>
<name>A0A6P5G970_ANACO</name>
<dbReference type="RefSeq" id="XP_020101805.1">
    <property type="nucleotide sequence ID" value="XM_020246216.1"/>
</dbReference>
<dbReference type="FunFam" id="3.40.50.300:FF:001665">
    <property type="entry name" value="DNA repair protein RAD51 4"/>
    <property type="match status" value="1"/>
</dbReference>
<dbReference type="PROSITE" id="PS50162">
    <property type="entry name" value="RECA_2"/>
    <property type="match status" value="1"/>
</dbReference>
<evidence type="ECO:0000313" key="14">
    <source>
        <dbReference type="RefSeq" id="XP_020101805.1"/>
    </source>
</evidence>
<gene>
    <name evidence="14" type="primary">LOC109719494</name>
</gene>
<dbReference type="InterPro" id="IPR013632">
    <property type="entry name" value="Rad51_C"/>
</dbReference>
<feature type="compositionally biased region" description="Polar residues" evidence="11">
    <location>
        <begin position="28"/>
        <end position="40"/>
    </location>
</feature>
<dbReference type="InterPro" id="IPR027417">
    <property type="entry name" value="P-loop_NTPase"/>
</dbReference>
<dbReference type="InterPro" id="IPR020588">
    <property type="entry name" value="RecA_ATP-bd"/>
</dbReference>